<feature type="domain" description="PRC-barrel" evidence="1">
    <location>
        <begin position="12"/>
        <end position="86"/>
    </location>
</feature>
<name>A0A1X7PCR2_9HYPH</name>
<gene>
    <name evidence="2" type="ORF">SAMN02982922_3730</name>
</gene>
<dbReference type="EMBL" id="FXBL01000004">
    <property type="protein sequence ID" value="SMH48506.1"/>
    <property type="molecule type" value="Genomic_DNA"/>
</dbReference>
<evidence type="ECO:0000313" key="3">
    <source>
        <dbReference type="Proteomes" id="UP000193083"/>
    </source>
</evidence>
<reference evidence="2 3" key="1">
    <citation type="submission" date="2017-04" db="EMBL/GenBank/DDBJ databases">
        <authorList>
            <person name="Afonso C.L."/>
            <person name="Miller P.J."/>
            <person name="Scott M.A."/>
            <person name="Spackman E."/>
            <person name="Goraichik I."/>
            <person name="Dimitrov K.M."/>
            <person name="Suarez D.L."/>
            <person name="Swayne D.E."/>
        </authorList>
    </citation>
    <scope>NUCLEOTIDE SEQUENCE [LARGE SCALE GENOMIC DNA]</scope>
    <source>
        <strain evidence="2 3">B5P</strain>
    </source>
</reference>
<dbReference type="SUPFAM" id="SSF50346">
    <property type="entry name" value="PRC-barrel domain"/>
    <property type="match status" value="1"/>
</dbReference>
<dbReference type="InterPro" id="IPR011033">
    <property type="entry name" value="PRC_barrel-like_sf"/>
</dbReference>
<dbReference type="AlphaFoldDB" id="A0A1X7PCR2"/>
<sequence>MTTHTGHTAAIPASRVIGTDVYSTSGEKIGVIEDVMLEKTSNGIMFAVIGFGGFLGIGEKFHAIPWSVLDYEKSRGGYVVPFSQDQLKAAPAYSINELTGDDGKAARDASYDYYKVPPYWY</sequence>
<dbReference type="Pfam" id="PF05239">
    <property type="entry name" value="PRC"/>
    <property type="match status" value="1"/>
</dbReference>
<accession>A0A1X7PCR2</accession>
<dbReference type="Proteomes" id="UP000193083">
    <property type="component" value="Unassembled WGS sequence"/>
</dbReference>
<dbReference type="RefSeq" id="WP_085465517.1">
    <property type="nucleotide sequence ID" value="NZ_FXBL01000004.1"/>
</dbReference>
<evidence type="ECO:0000259" key="1">
    <source>
        <dbReference type="Pfam" id="PF05239"/>
    </source>
</evidence>
<dbReference type="OrthoDB" id="7274881at2"/>
<dbReference type="Gene3D" id="2.30.30.240">
    <property type="entry name" value="PRC-barrel domain"/>
    <property type="match status" value="1"/>
</dbReference>
<organism evidence="2 3">
    <name type="scientific">Mesorhizobium australicum</name>
    <dbReference type="NCBI Taxonomy" id="536018"/>
    <lineage>
        <taxon>Bacteria</taxon>
        <taxon>Pseudomonadati</taxon>
        <taxon>Pseudomonadota</taxon>
        <taxon>Alphaproteobacteria</taxon>
        <taxon>Hyphomicrobiales</taxon>
        <taxon>Phyllobacteriaceae</taxon>
        <taxon>Mesorhizobium</taxon>
    </lineage>
</organism>
<dbReference type="PANTHER" id="PTHR36505:SF1">
    <property type="entry name" value="BLR1072 PROTEIN"/>
    <property type="match status" value="1"/>
</dbReference>
<protein>
    <submittedName>
        <fullName evidence="2">Sporulation protein YlmC, PRC-barrel domain family</fullName>
    </submittedName>
</protein>
<dbReference type="InterPro" id="IPR027275">
    <property type="entry name" value="PRC-brl_dom"/>
</dbReference>
<proteinExistence type="predicted"/>
<keyword evidence="3" id="KW-1185">Reference proteome</keyword>
<evidence type="ECO:0000313" key="2">
    <source>
        <dbReference type="EMBL" id="SMH48506.1"/>
    </source>
</evidence>
<dbReference type="PANTHER" id="PTHR36505">
    <property type="entry name" value="BLR1072 PROTEIN"/>
    <property type="match status" value="1"/>
</dbReference>